<evidence type="ECO:0000313" key="12">
    <source>
        <dbReference type="EMBL" id="HHJ80355.1"/>
    </source>
</evidence>
<dbReference type="GO" id="GO:0006355">
    <property type="term" value="P:regulation of DNA-templated transcription"/>
    <property type="evidence" value="ECO:0007669"/>
    <property type="project" value="InterPro"/>
</dbReference>
<dbReference type="Gene3D" id="3.30.450.20">
    <property type="entry name" value="PAS domain"/>
    <property type="match status" value="2"/>
</dbReference>
<dbReference type="InterPro" id="IPR000014">
    <property type="entry name" value="PAS"/>
</dbReference>
<gene>
    <name evidence="12" type="ORF">ENJ65_01840</name>
</gene>
<dbReference type="SUPFAM" id="SSF47384">
    <property type="entry name" value="Homodimeric domain of signal transducing histidine kinase"/>
    <property type="match status" value="1"/>
</dbReference>
<comment type="caution">
    <text evidence="12">The sequence shown here is derived from an EMBL/GenBank/DDBJ whole genome shotgun (WGS) entry which is preliminary data.</text>
</comment>
<dbReference type="InterPro" id="IPR013767">
    <property type="entry name" value="PAS_fold"/>
</dbReference>
<keyword evidence="3" id="KW-0808">Transferase</keyword>
<dbReference type="InterPro" id="IPR036097">
    <property type="entry name" value="HisK_dim/P_sf"/>
</dbReference>
<feature type="non-terminal residue" evidence="12">
    <location>
        <position position="1"/>
    </location>
</feature>
<dbReference type="Pfam" id="PF13426">
    <property type="entry name" value="PAS_9"/>
    <property type="match status" value="1"/>
</dbReference>
<evidence type="ECO:0000256" key="5">
    <source>
        <dbReference type="ARBA" id="ARBA00022777"/>
    </source>
</evidence>
<keyword evidence="9" id="KW-0472">Membrane</keyword>
<evidence type="ECO:0000259" key="11">
    <source>
        <dbReference type="PROSITE" id="PS50113"/>
    </source>
</evidence>
<organism evidence="12">
    <name type="scientific">Candidatus Tenderia electrophaga</name>
    <dbReference type="NCBI Taxonomy" id="1748243"/>
    <lineage>
        <taxon>Bacteria</taxon>
        <taxon>Pseudomonadati</taxon>
        <taxon>Pseudomonadota</taxon>
        <taxon>Gammaproteobacteria</taxon>
        <taxon>Candidatus Tenderiales</taxon>
        <taxon>Candidatus Tenderiaceae</taxon>
        <taxon>Candidatus Tenderia</taxon>
    </lineage>
</organism>
<dbReference type="InterPro" id="IPR003661">
    <property type="entry name" value="HisK_dim/P_dom"/>
</dbReference>
<dbReference type="Proteomes" id="UP000885832">
    <property type="component" value="Unassembled WGS sequence"/>
</dbReference>
<sequence>TPASFVDLENEYGVSAVLTLNRRLNEQISLSSFAGVIFTLAERNDIRSIQNLKGKTFAAVDETSFGGWAMAWREMKGNGFEPYESLRSIDFLGSHEAVVLAVLDGKVDAGTVRTGILERMADEGEINLQRLSVLPHVGRADSRDEFPLRHSTAEYEEWPLASLVHVNRALVRSVVAALLELKAVDEAALAAHISGWYPPTNYVAVHHLMKDLRWAQYQDYGEVGLFEAVRQHWHWGLVIASALIILMLFSVYVLRLNLQIRQTNIELKDEVGKKLLLQSELLAESEKVNKILDNMLEGVVAIDKKGVIQTFNQAAEKIFSYSSSEVLGEDIGRLMPQEDSQRYGQYLKNYVATQQSKIIGRGREVFGRRKNGDTFPLEISVSEVVANGEQMFIAVMRDLSEHKQTEQKIMRLVTAIQHAAEGVFIVGMDGCTEYVNPAYEAITGYSQDELNNQTLPLFKMAKQDEVEFSGFFDALKNNVSWSGQFAARHRNGHMYEEAVTIAPVLDDKGDVNCYVGVCRDVSEKLLHDQHLLQLEKFEMLAKMAGGFAHDFNNLLSTIVGYTEMALLEMDKDSEPAADLGRVLDSAARAKFLVQKMQALSRQDYDKALAFMPQKTVHEVVALLKSMVPAGARINARVLSDGCEIFLAPAQFQTIVMSLGLYLVDALGDEKGQIDISLSNEVLTQQQVANKEGLQAGEYVVLTVASDCRQMKPLRQADFFERTDTAHEGVATQPIGLAEVYGIVNHNKACLEVECFPGGGIGFSVYLPCAHQGEAGESSCLS</sequence>
<evidence type="ECO:0000256" key="3">
    <source>
        <dbReference type="ARBA" id="ARBA00022679"/>
    </source>
</evidence>
<feature type="transmembrane region" description="Helical" evidence="9">
    <location>
        <begin position="233"/>
        <end position="254"/>
    </location>
</feature>
<dbReference type="InterPro" id="IPR036890">
    <property type="entry name" value="HATPase_C_sf"/>
</dbReference>
<dbReference type="SMART" id="SM00388">
    <property type="entry name" value="HisKA"/>
    <property type="match status" value="1"/>
</dbReference>
<proteinExistence type="predicted"/>
<dbReference type="InterPro" id="IPR001610">
    <property type="entry name" value="PAC"/>
</dbReference>
<dbReference type="FunFam" id="3.30.450.20:FF:000060">
    <property type="entry name" value="Sensor protein FixL"/>
    <property type="match status" value="1"/>
</dbReference>
<dbReference type="InterPro" id="IPR035965">
    <property type="entry name" value="PAS-like_dom_sf"/>
</dbReference>
<feature type="domain" description="PAC" evidence="11">
    <location>
        <begin position="361"/>
        <end position="411"/>
    </location>
</feature>
<dbReference type="InterPro" id="IPR000700">
    <property type="entry name" value="PAS-assoc_C"/>
</dbReference>
<dbReference type="SMART" id="SM00086">
    <property type="entry name" value="PAC"/>
    <property type="match status" value="2"/>
</dbReference>
<dbReference type="NCBIfam" id="TIGR00229">
    <property type="entry name" value="sensory_box"/>
    <property type="match status" value="2"/>
</dbReference>
<dbReference type="Gene3D" id="3.40.190.10">
    <property type="entry name" value="Periplasmic binding protein-like II"/>
    <property type="match status" value="1"/>
</dbReference>
<feature type="domain" description="PAS" evidence="10">
    <location>
        <begin position="408"/>
        <end position="467"/>
    </location>
</feature>
<comment type="function">
    <text evidence="7">Putative oxygen sensor; modulates the activity of FixJ, a transcriptional activator of nitrogen fixation fixK gene. FixL probably acts as a kinase that phosphorylates FixJ.</text>
</comment>
<evidence type="ECO:0000256" key="4">
    <source>
        <dbReference type="ARBA" id="ARBA00022741"/>
    </source>
</evidence>
<keyword evidence="4" id="KW-0547">Nucleotide-binding</keyword>
<dbReference type="AlphaFoldDB" id="A0A832N2Z0"/>
<dbReference type="Pfam" id="PF00512">
    <property type="entry name" value="HisKA"/>
    <property type="match status" value="1"/>
</dbReference>
<dbReference type="PANTHER" id="PTHR44757">
    <property type="entry name" value="DIGUANYLATE CYCLASE DGCP"/>
    <property type="match status" value="1"/>
</dbReference>
<accession>A0A832N2Z0</accession>
<dbReference type="PROSITE" id="PS50112">
    <property type="entry name" value="PAS"/>
    <property type="match status" value="2"/>
</dbReference>
<dbReference type="EC" id="2.7.13.3" evidence="2"/>
<keyword evidence="5" id="KW-0418">Kinase</keyword>
<comment type="catalytic activity">
    <reaction evidence="1">
        <text>ATP + protein L-histidine = ADP + protein N-phospho-L-histidine.</text>
        <dbReference type="EC" id="2.7.13.3"/>
    </reaction>
</comment>
<evidence type="ECO:0000259" key="10">
    <source>
        <dbReference type="PROSITE" id="PS50112"/>
    </source>
</evidence>
<dbReference type="SUPFAM" id="SSF55874">
    <property type="entry name" value="ATPase domain of HSP90 chaperone/DNA topoisomerase II/histidine kinase"/>
    <property type="match status" value="1"/>
</dbReference>
<dbReference type="Pfam" id="PF00989">
    <property type="entry name" value="PAS"/>
    <property type="match status" value="1"/>
</dbReference>
<dbReference type="SUPFAM" id="SSF55785">
    <property type="entry name" value="PYP-like sensor domain (PAS domain)"/>
    <property type="match status" value="2"/>
</dbReference>
<dbReference type="PROSITE" id="PS50113">
    <property type="entry name" value="PAC"/>
    <property type="match status" value="2"/>
</dbReference>
<dbReference type="Pfam" id="PF12974">
    <property type="entry name" value="Phosphonate-bd"/>
    <property type="match status" value="1"/>
</dbReference>
<dbReference type="PANTHER" id="PTHR44757:SF2">
    <property type="entry name" value="BIOFILM ARCHITECTURE MAINTENANCE PROTEIN MBAA"/>
    <property type="match status" value="1"/>
</dbReference>
<dbReference type="SMART" id="SM00091">
    <property type="entry name" value="PAS"/>
    <property type="match status" value="2"/>
</dbReference>
<evidence type="ECO:0000256" key="8">
    <source>
        <dbReference type="ARBA" id="ARBA00070616"/>
    </source>
</evidence>
<evidence type="ECO:0000256" key="1">
    <source>
        <dbReference type="ARBA" id="ARBA00000085"/>
    </source>
</evidence>
<dbReference type="CDD" id="cd00130">
    <property type="entry name" value="PAS"/>
    <property type="match status" value="2"/>
</dbReference>
<dbReference type="Gene3D" id="1.10.287.130">
    <property type="match status" value="1"/>
</dbReference>
<evidence type="ECO:0000256" key="9">
    <source>
        <dbReference type="SAM" id="Phobius"/>
    </source>
</evidence>
<evidence type="ECO:0000256" key="6">
    <source>
        <dbReference type="ARBA" id="ARBA00022840"/>
    </source>
</evidence>
<protein>
    <recommendedName>
        <fullName evidence="8">Sensor protein FixL</fullName>
        <ecNumber evidence="2">2.7.13.3</ecNumber>
    </recommendedName>
</protein>
<keyword evidence="6" id="KW-0067">ATP-binding</keyword>
<evidence type="ECO:0000256" key="2">
    <source>
        <dbReference type="ARBA" id="ARBA00012438"/>
    </source>
</evidence>
<keyword evidence="9" id="KW-0812">Transmembrane</keyword>
<name>A0A832N2Z0_9GAMM</name>
<feature type="domain" description="PAC" evidence="11">
    <location>
        <begin position="481"/>
        <end position="533"/>
    </location>
</feature>
<dbReference type="EMBL" id="DRNF01000115">
    <property type="protein sequence ID" value="HHJ80355.1"/>
    <property type="molecule type" value="Genomic_DNA"/>
</dbReference>
<dbReference type="InterPro" id="IPR052155">
    <property type="entry name" value="Biofilm_reg_signaling"/>
</dbReference>
<dbReference type="GO" id="GO:0005524">
    <property type="term" value="F:ATP binding"/>
    <property type="evidence" value="ECO:0007669"/>
    <property type="project" value="UniProtKB-KW"/>
</dbReference>
<reference evidence="12" key="1">
    <citation type="journal article" date="2020" name="mSystems">
        <title>Genome- and Community-Level Interaction Insights into Carbon Utilization and Element Cycling Functions of Hydrothermarchaeota in Hydrothermal Sediment.</title>
        <authorList>
            <person name="Zhou Z."/>
            <person name="Liu Y."/>
            <person name="Xu W."/>
            <person name="Pan J."/>
            <person name="Luo Z.H."/>
            <person name="Li M."/>
        </authorList>
    </citation>
    <scope>NUCLEOTIDE SEQUENCE [LARGE SCALE GENOMIC DNA]</scope>
    <source>
        <strain evidence="12">HyVt-505</strain>
    </source>
</reference>
<evidence type="ECO:0000256" key="7">
    <source>
        <dbReference type="ARBA" id="ARBA00059827"/>
    </source>
</evidence>
<dbReference type="SUPFAM" id="SSF53850">
    <property type="entry name" value="Periplasmic binding protein-like II"/>
    <property type="match status" value="1"/>
</dbReference>
<dbReference type="Gene3D" id="3.30.565.10">
    <property type="entry name" value="Histidine kinase-like ATPase, C-terminal domain"/>
    <property type="match status" value="1"/>
</dbReference>
<feature type="domain" description="PAS" evidence="10">
    <location>
        <begin position="284"/>
        <end position="354"/>
    </location>
</feature>
<keyword evidence="9" id="KW-1133">Transmembrane helix</keyword>
<dbReference type="GO" id="GO:0000155">
    <property type="term" value="F:phosphorelay sensor kinase activity"/>
    <property type="evidence" value="ECO:0007669"/>
    <property type="project" value="InterPro"/>
</dbReference>